<dbReference type="InterPro" id="IPR046796">
    <property type="entry name" value="Transposase_32_dom"/>
</dbReference>
<dbReference type="Pfam" id="PF20167">
    <property type="entry name" value="Transposase_32"/>
    <property type="match status" value="1"/>
</dbReference>
<feature type="domain" description="Putative plant transposon protein" evidence="2">
    <location>
        <begin position="73"/>
        <end position="129"/>
    </location>
</feature>
<evidence type="ECO:0000259" key="2">
    <source>
        <dbReference type="Pfam" id="PF20167"/>
    </source>
</evidence>
<dbReference type="Proteomes" id="UP000265520">
    <property type="component" value="Unassembled WGS sequence"/>
</dbReference>
<organism evidence="3 4">
    <name type="scientific">Trifolium medium</name>
    <dbReference type="NCBI Taxonomy" id="97028"/>
    <lineage>
        <taxon>Eukaryota</taxon>
        <taxon>Viridiplantae</taxon>
        <taxon>Streptophyta</taxon>
        <taxon>Embryophyta</taxon>
        <taxon>Tracheophyta</taxon>
        <taxon>Spermatophyta</taxon>
        <taxon>Magnoliopsida</taxon>
        <taxon>eudicotyledons</taxon>
        <taxon>Gunneridae</taxon>
        <taxon>Pentapetalae</taxon>
        <taxon>rosids</taxon>
        <taxon>fabids</taxon>
        <taxon>Fabales</taxon>
        <taxon>Fabaceae</taxon>
        <taxon>Papilionoideae</taxon>
        <taxon>50 kb inversion clade</taxon>
        <taxon>NPAAA clade</taxon>
        <taxon>Hologalegina</taxon>
        <taxon>IRL clade</taxon>
        <taxon>Trifolieae</taxon>
        <taxon>Trifolium</taxon>
    </lineage>
</organism>
<dbReference type="AlphaFoldDB" id="A0A392MVZ1"/>
<accession>A0A392MVZ1</accession>
<sequence>MAPKRPVANPSKRGRTGAGSSSRSGHGFDDFKFKSEESWLRFQQLEGRKIWPEVIFDVSPNGPYQRFVEIIEGRGWGKLISPRKNYNADLVREFYANALHMEEDEMFPYTTMVRGKPIRFDRDTINDYLGN</sequence>
<feature type="region of interest" description="Disordered" evidence="1">
    <location>
        <begin position="1"/>
        <end position="30"/>
    </location>
</feature>
<proteinExistence type="predicted"/>
<gene>
    <name evidence="3" type="ORF">A2U01_0011791</name>
</gene>
<name>A0A392MVZ1_9FABA</name>
<comment type="caution">
    <text evidence="3">The sequence shown here is derived from an EMBL/GenBank/DDBJ whole genome shotgun (WGS) entry which is preliminary data.</text>
</comment>
<protein>
    <recommendedName>
        <fullName evidence="2">Putative plant transposon protein domain-containing protein</fullName>
    </recommendedName>
</protein>
<evidence type="ECO:0000313" key="4">
    <source>
        <dbReference type="Proteomes" id="UP000265520"/>
    </source>
</evidence>
<evidence type="ECO:0000256" key="1">
    <source>
        <dbReference type="SAM" id="MobiDB-lite"/>
    </source>
</evidence>
<feature type="non-terminal residue" evidence="3">
    <location>
        <position position="131"/>
    </location>
</feature>
<dbReference type="EMBL" id="LXQA010019223">
    <property type="protein sequence ID" value="MCH90868.1"/>
    <property type="molecule type" value="Genomic_DNA"/>
</dbReference>
<keyword evidence="4" id="KW-1185">Reference proteome</keyword>
<reference evidence="3 4" key="1">
    <citation type="journal article" date="2018" name="Front. Plant Sci.">
        <title>Red Clover (Trifolium pratense) and Zigzag Clover (T. medium) - A Picture of Genomic Similarities and Differences.</title>
        <authorList>
            <person name="Dluhosova J."/>
            <person name="Istvanek J."/>
            <person name="Nedelnik J."/>
            <person name="Repkova J."/>
        </authorList>
    </citation>
    <scope>NUCLEOTIDE SEQUENCE [LARGE SCALE GENOMIC DNA]</scope>
    <source>
        <strain evidence="4">cv. 10/8</strain>
        <tissue evidence="3">Leaf</tissue>
    </source>
</reference>
<evidence type="ECO:0000313" key="3">
    <source>
        <dbReference type="EMBL" id="MCH90868.1"/>
    </source>
</evidence>